<proteinExistence type="inferred from homology"/>
<keyword evidence="1" id="KW-0645">Protease</keyword>
<evidence type="ECO:0000256" key="4">
    <source>
        <dbReference type="SAM" id="MobiDB-lite"/>
    </source>
</evidence>
<evidence type="ECO:0000256" key="2">
    <source>
        <dbReference type="ARBA" id="ARBA00022801"/>
    </source>
</evidence>
<keyword evidence="2" id="KW-0378">Hydrolase</keyword>
<keyword evidence="7" id="KW-1185">Reference proteome</keyword>
<dbReference type="Gene3D" id="2.40.30.10">
    <property type="entry name" value="Translation factors"/>
    <property type="match status" value="1"/>
</dbReference>
<dbReference type="Pfam" id="PF01136">
    <property type="entry name" value="Peptidase_U32"/>
    <property type="match status" value="1"/>
</dbReference>
<dbReference type="InterPro" id="IPR051454">
    <property type="entry name" value="RNA/ubiquinone_mod_enzymes"/>
</dbReference>
<dbReference type="InterPro" id="IPR032525">
    <property type="entry name" value="Peptidase_U32_C"/>
</dbReference>
<reference evidence="6 7" key="1">
    <citation type="submission" date="2017-04" db="EMBL/GenBank/DDBJ databases">
        <authorList>
            <consortium name="Geobacter pelophilus Genome Sequencing"/>
            <person name="Aoyagi T."/>
            <person name="Koike H."/>
            <person name="Hori T."/>
        </authorList>
    </citation>
    <scope>NUCLEOTIDE SEQUENCE [LARGE SCALE GENOMIC DNA]</scope>
    <source>
        <strain evidence="6 7">Drf2</strain>
    </source>
</reference>
<dbReference type="InterPro" id="IPR001539">
    <property type="entry name" value="Peptidase_U32"/>
</dbReference>
<comment type="caution">
    <text evidence="6">The sequence shown here is derived from an EMBL/GenBank/DDBJ whole genome shotgun (WGS) entry which is preliminary data.</text>
</comment>
<reference evidence="7" key="2">
    <citation type="submission" date="2017-05" db="EMBL/GenBank/DDBJ databases">
        <title>Draft genome sequence of Geobacter pelophilus, a iron(III)-reducing bacteria.</title>
        <authorList>
            <person name="Aoyagi T."/>
            <person name="Koike H."/>
            <person name="Morita T."/>
            <person name="Sato Y."/>
            <person name="Habe H."/>
            <person name="Hori T."/>
        </authorList>
    </citation>
    <scope>NUCLEOTIDE SEQUENCE [LARGE SCALE GENOMIC DNA]</scope>
    <source>
        <strain evidence="7">Drf2</strain>
    </source>
</reference>
<gene>
    <name evidence="6" type="ORF">GPEL0_01f2292</name>
</gene>
<evidence type="ECO:0000256" key="1">
    <source>
        <dbReference type="ARBA" id="ARBA00022670"/>
    </source>
</evidence>
<feature type="compositionally biased region" description="Basic and acidic residues" evidence="4">
    <location>
        <begin position="16"/>
        <end position="32"/>
    </location>
</feature>
<dbReference type="Pfam" id="PF16325">
    <property type="entry name" value="Peptidase_U32_C"/>
    <property type="match status" value="1"/>
</dbReference>
<dbReference type="EMBL" id="BDQG01000001">
    <property type="protein sequence ID" value="GAW66785.1"/>
    <property type="molecule type" value="Genomic_DNA"/>
</dbReference>
<dbReference type="PANTHER" id="PTHR30217">
    <property type="entry name" value="PEPTIDASE U32 FAMILY"/>
    <property type="match status" value="1"/>
</dbReference>
<organism evidence="6 7">
    <name type="scientific">Geoanaerobacter pelophilus</name>
    <dbReference type="NCBI Taxonomy" id="60036"/>
    <lineage>
        <taxon>Bacteria</taxon>
        <taxon>Pseudomonadati</taxon>
        <taxon>Thermodesulfobacteriota</taxon>
        <taxon>Desulfuromonadia</taxon>
        <taxon>Geobacterales</taxon>
        <taxon>Geobacteraceae</taxon>
        <taxon>Geoanaerobacter</taxon>
    </lineage>
</organism>
<dbReference type="PROSITE" id="PS01276">
    <property type="entry name" value="PEPTIDASE_U32"/>
    <property type="match status" value="1"/>
</dbReference>
<feature type="domain" description="Peptidase family U32 C-terminal" evidence="5">
    <location>
        <begin position="370"/>
        <end position="450"/>
    </location>
</feature>
<protein>
    <submittedName>
        <fullName evidence="6">Peptidase U32</fullName>
    </submittedName>
</protein>
<feature type="region of interest" description="Disordered" evidence="4">
    <location>
        <begin position="1"/>
        <end position="51"/>
    </location>
</feature>
<evidence type="ECO:0000259" key="5">
    <source>
        <dbReference type="Pfam" id="PF16325"/>
    </source>
</evidence>
<name>A0ABQ0MI85_9BACT</name>
<dbReference type="PANTHER" id="PTHR30217:SF6">
    <property type="entry name" value="TRNA HYDROXYLATION PROTEIN P"/>
    <property type="match status" value="1"/>
</dbReference>
<dbReference type="Proteomes" id="UP000194153">
    <property type="component" value="Unassembled WGS sequence"/>
</dbReference>
<evidence type="ECO:0000313" key="7">
    <source>
        <dbReference type="Proteomes" id="UP000194153"/>
    </source>
</evidence>
<evidence type="ECO:0000256" key="3">
    <source>
        <dbReference type="ARBA" id="ARBA00038374"/>
    </source>
</evidence>
<sequence>MCRRRKAAKTGATAEPEQKERSLTGKDLERAAGEGATAPAGGAGQGERQGRVKPELLAPAGNMEKLKVAIRYGADAVYLGGKSFGLRNLAGNFSHPELSHAVDYAHRHGVKVYLTVNAFADNGDLAELERYLEEIREIPFDALIAADPGVVALIAERYPSREIHLSTQANTTNWRSARFWQAQGVKRVNLAREMPLEQIAETAANCGDLELEVFVHGAMCISYSGRCLLSLAMTGRDANKGECTQPCRWNYAIVEESRPGEYFPIHEDESGSFIFNSKDLCLIEHLPELVQSGVHSLKIEGRMKGIYYAASVIRIYREALDSYWADPEKYRLNPAWLEELAKISHRGYTTGFLLGKPRDVDHEYFSRYVRNFEFVALVEGEAKGGGTLVTVRNRLQLGDALELIGQGTSFTRFILQAMEDEDGVPLQVAHPNQRVVLKELTGAGEYDLIRREKSEKS</sequence>
<accession>A0ABQ0MI85</accession>
<comment type="similarity">
    <text evidence="3">Belongs to the peptidase U32 family.</text>
</comment>
<evidence type="ECO:0000313" key="6">
    <source>
        <dbReference type="EMBL" id="GAW66785.1"/>
    </source>
</evidence>